<feature type="transmembrane region" description="Helical" evidence="4">
    <location>
        <begin position="24"/>
        <end position="42"/>
    </location>
</feature>
<dbReference type="PANTHER" id="PTHR42910:SF1">
    <property type="entry name" value="MAJOR FACILITATOR SUPERFAMILY (MFS) PROFILE DOMAIN-CONTAINING PROTEIN"/>
    <property type="match status" value="1"/>
</dbReference>
<feature type="transmembrane region" description="Helical" evidence="4">
    <location>
        <begin position="176"/>
        <end position="196"/>
    </location>
</feature>
<evidence type="ECO:0000259" key="5">
    <source>
        <dbReference type="PROSITE" id="PS50850"/>
    </source>
</evidence>
<gene>
    <name evidence="6" type="ORF">SNE35_09095</name>
</gene>
<dbReference type="InterPro" id="IPR011701">
    <property type="entry name" value="MFS"/>
</dbReference>
<dbReference type="Pfam" id="PF07690">
    <property type="entry name" value="MFS_1"/>
    <property type="match status" value="1"/>
</dbReference>
<feature type="transmembrane region" description="Helical" evidence="4">
    <location>
        <begin position="89"/>
        <end position="106"/>
    </location>
</feature>
<feature type="transmembrane region" description="Helical" evidence="4">
    <location>
        <begin position="146"/>
        <end position="164"/>
    </location>
</feature>
<evidence type="ECO:0000256" key="2">
    <source>
        <dbReference type="ARBA" id="ARBA00022989"/>
    </source>
</evidence>
<evidence type="ECO:0000256" key="4">
    <source>
        <dbReference type="SAM" id="Phobius"/>
    </source>
</evidence>
<dbReference type="PANTHER" id="PTHR42910">
    <property type="entry name" value="TRANSPORTER SCO4007-RELATED"/>
    <property type="match status" value="1"/>
</dbReference>
<sequence>MNTTHTLPSGSTAAPPRPLSAARFRLLAFCVGAVVANIYYAQPVVDAIARSFGLSIAAATNIVSLTQMGYALGLFLIVPLGDLLESRRLIVISVLASSAALAIAASSSTPGLFLAGCLLIGLSSVSVQVMVPLAAHYAPPAERGRVVGNIMSGLVAGILLARPLSSLVVDHFGWRAIFWTASALMLCVAVLIGRFVPSRQPRSAVGYDALIASLVRLLKETPVLRRRALYQASLFAAFSMFWTTIPIELVHKHGFSQSQVALFTLIGATGTLAGPFGGRLADAGRARFATLLSLGGAGLSLLALAAPSLTGSVLVIGLVAVAFDFCVQMNMVVGQRAIFQLAEEHRSRLNALYTTSIFIGGAVGSSVGGSLYATGGLGTAALAGGVLALLIGVLAFVIEPSRD</sequence>
<dbReference type="RefSeq" id="WP_320422575.1">
    <property type="nucleotide sequence ID" value="NZ_JAXCLA010000003.1"/>
</dbReference>
<keyword evidence="2 4" id="KW-1133">Transmembrane helix</keyword>
<evidence type="ECO:0000313" key="6">
    <source>
        <dbReference type="EMBL" id="MDY0744662.1"/>
    </source>
</evidence>
<dbReference type="InterPro" id="IPR036259">
    <property type="entry name" value="MFS_trans_sf"/>
</dbReference>
<reference evidence="6 7" key="1">
    <citation type="submission" date="2023-11" db="EMBL/GenBank/DDBJ databases">
        <title>Paucibacter sp. nov., isolated from fresh soil in Korea.</title>
        <authorList>
            <person name="Le N.T.T."/>
        </authorList>
    </citation>
    <scope>NUCLEOTIDE SEQUENCE [LARGE SCALE GENOMIC DNA]</scope>
    <source>
        <strain evidence="6 7">R3-3</strain>
    </source>
</reference>
<feature type="transmembrane region" description="Helical" evidence="4">
    <location>
        <begin position="351"/>
        <end position="373"/>
    </location>
</feature>
<dbReference type="Proteomes" id="UP001285263">
    <property type="component" value="Unassembled WGS sequence"/>
</dbReference>
<keyword evidence="1 4" id="KW-0812">Transmembrane</keyword>
<feature type="transmembrane region" description="Helical" evidence="4">
    <location>
        <begin position="288"/>
        <end position="307"/>
    </location>
</feature>
<dbReference type="EMBL" id="JAXCLA010000003">
    <property type="protein sequence ID" value="MDY0744662.1"/>
    <property type="molecule type" value="Genomic_DNA"/>
</dbReference>
<dbReference type="PROSITE" id="PS50850">
    <property type="entry name" value="MFS"/>
    <property type="match status" value="1"/>
</dbReference>
<keyword evidence="7" id="KW-1185">Reference proteome</keyword>
<evidence type="ECO:0000256" key="3">
    <source>
        <dbReference type="ARBA" id="ARBA00023136"/>
    </source>
</evidence>
<evidence type="ECO:0000256" key="1">
    <source>
        <dbReference type="ARBA" id="ARBA00022692"/>
    </source>
</evidence>
<dbReference type="SUPFAM" id="SSF103473">
    <property type="entry name" value="MFS general substrate transporter"/>
    <property type="match status" value="1"/>
</dbReference>
<keyword evidence="3 4" id="KW-0472">Membrane</keyword>
<proteinExistence type="predicted"/>
<feature type="transmembrane region" description="Helical" evidence="4">
    <location>
        <begin position="54"/>
        <end position="77"/>
    </location>
</feature>
<dbReference type="InterPro" id="IPR020846">
    <property type="entry name" value="MFS_dom"/>
</dbReference>
<protein>
    <submittedName>
        <fullName evidence="6">MFS transporter</fullName>
    </submittedName>
</protein>
<accession>A0ABU5DEF9</accession>
<name>A0ABU5DEF9_9BURK</name>
<feature type="domain" description="Major facilitator superfamily (MFS) profile" evidence="5">
    <location>
        <begin position="21"/>
        <end position="403"/>
    </location>
</feature>
<feature type="transmembrane region" description="Helical" evidence="4">
    <location>
        <begin position="379"/>
        <end position="398"/>
    </location>
</feature>
<comment type="caution">
    <text evidence="6">The sequence shown here is derived from an EMBL/GenBank/DDBJ whole genome shotgun (WGS) entry which is preliminary data.</text>
</comment>
<feature type="transmembrane region" description="Helical" evidence="4">
    <location>
        <begin position="228"/>
        <end position="247"/>
    </location>
</feature>
<evidence type="ECO:0000313" key="7">
    <source>
        <dbReference type="Proteomes" id="UP001285263"/>
    </source>
</evidence>
<feature type="transmembrane region" description="Helical" evidence="4">
    <location>
        <begin position="313"/>
        <end position="339"/>
    </location>
</feature>
<dbReference type="Gene3D" id="1.20.1250.20">
    <property type="entry name" value="MFS general substrate transporter like domains"/>
    <property type="match status" value="1"/>
</dbReference>
<feature type="transmembrane region" description="Helical" evidence="4">
    <location>
        <begin position="259"/>
        <end position="276"/>
    </location>
</feature>
<dbReference type="CDD" id="cd17324">
    <property type="entry name" value="MFS_NepI_like"/>
    <property type="match status" value="1"/>
</dbReference>
<feature type="transmembrane region" description="Helical" evidence="4">
    <location>
        <begin position="112"/>
        <end position="134"/>
    </location>
</feature>
<organism evidence="6 7">
    <name type="scientific">Roseateles agri</name>
    <dbReference type="NCBI Taxonomy" id="3098619"/>
    <lineage>
        <taxon>Bacteria</taxon>
        <taxon>Pseudomonadati</taxon>
        <taxon>Pseudomonadota</taxon>
        <taxon>Betaproteobacteria</taxon>
        <taxon>Burkholderiales</taxon>
        <taxon>Sphaerotilaceae</taxon>
        <taxon>Roseateles</taxon>
    </lineage>
</organism>